<dbReference type="GO" id="GO:0045944">
    <property type="term" value="P:positive regulation of transcription by RNA polymerase II"/>
    <property type="evidence" value="ECO:0007669"/>
    <property type="project" value="EnsemblFungi"/>
</dbReference>
<protein>
    <recommendedName>
        <fullName evidence="2">Phosducin domain-containing protein</fullName>
    </recommendedName>
</protein>
<accession>A0A1E4U1X8</accession>
<name>A0A1E4U1X8_PACTA</name>
<dbReference type="GO" id="GO:0006457">
    <property type="term" value="P:protein folding"/>
    <property type="evidence" value="ECO:0007669"/>
    <property type="project" value="EnsemblFungi"/>
</dbReference>
<dbReference type="STRING" id="669874.A0A1E4U1X8"/>
<dbReference type="Pfam" id="PF02114">
    <property type="entry name" value="Phosducin"/>
    <property type="match status" value="1"/>
</dbReference>
<organism evidence="3 4">
    <name type="scientific">Pachysolen tannophilus NRRL Y-2460</name>
    <dbReference type="NCBI Taxonomy" id="669874"/>
    <lineage>
        <taxon>Eukaryota</taxon>
        <taxon>Fungi</taxon>
        <taxon>Dikarya</taxon>
        <taxon>Ascomycota</taxon>
        <taxon>Saccharomycotina</taxon>
        <taxon>Pichiomycetes</taxon>
        <taxon>Pachysolenaceae</taxon>
        <taxon>Pachysolen</taxon>
    </lineage>
</organism>
<gene>
    <name evidence="3" type="ORF">PACTADRAFT_47734</name>
</gene>
<keyword evidence="4" id="KW-1185">Reference proteome</keyword>
<dbReference type="InterPro" id="IPR036249">
    <property type="entry name" value="Thioredoxin-like_sf"/>
</dbReference>
<dbReference type="OrthoDB" id="10257948at2759"/>
<dbReference type="Gene3D" id="3.40.30.10">
    <property type="entry name" value="Glutaredoxin"/>
    <property type="match status" value="1"/>
</dbReference>
<evidence type="ECO:0000259" key="2">
    <source>
        <dbReference type="Pfam" id="PF02114"/>
    </source>
</evidence>
<dbReference type="GO" id="GO:0031683">
    <property type="term" value="F:G-protein beta/gamma-subunit complex binding"/>
    <property type="evidence" value="ECO:0007669"/>
    <property type="project" value="EnsemblFungi"/>
</dbReference>
<dbReference type="GO" id="GO:0071444">
    <property type="term" value="P:cellular response to pheromone"/>
    <property type="evidence" value="ECO:0007669"/>
    <property type="project" value="EnsemblFungi"/>
</dbReference>
<dbReference type="AlphaFoldDB" id="A0A1E4U1X8"/>
<evidence type="ECO:0000313" key="4">
    <source>
        <dbReference type="Proteomes" id="UP000094236"/>
    </source>
</evidence>
<comment type="similarity">
    <text evidence="1">Belongs to the phosducin family.</text>
</comment>
<reference evidence="4" key="1">
    <citation type="submission" date="2016-05" db="EMBL/GenBank/DDBJ databases">
        <title>Comparative genomics of biotechnologically important yeasts.</title>
        <authorList>
            <consortium name="DOE Joint Genome Institute"/>
            <person name="Riley R."/>
            <person name="Haridas S."/>
            <person name="Wolfe K.H."/>
            <person name="Lopes M.R."/>
            <person name="Hittinger C.T."/>
            <person name="Goker M."/>
            <person name="Salamov A."/>
            <person name="Wisecaver J."/>
            <person name="Long T.M."/>
            <person name="Aerts A.L."/>
            <person name="Barry K."/>
            <person name="Choi C."/>
            <person name="Clum A."/>
            <person name="Coughlan A.Y."/>
            <person name="Deshpande S."/>
            <person name="Douglass A.P."/>
            <person name="Hanson S.J."/>
            <person name="Klenk H.-P."/>
            <person name="Labutti K."/>
            <person name="Lapidus A."/>
            <person name="Lindquist E."/>
            <person name="Lipzen A."/>
            <person name="Meier-Kolthoff J.P."/>
            <person name="Ohm R.A."/>
            <person name="Otillar R.P."/>
            <person name="Pangilinan J."/>
            <person name="Peng Y."/>
            <person name="Rokas A."/>
            <person name="Rosa C.A."/>
            <person name="Scheuner C."/>
            <person name="Sibirny A.A."/>
            <person name="Slot J.C."/>
            <person name="Stielow J.B."/>
            <person name="Sun H."/>
            <person name="Kurtzman C.P."/>
            <person name="Blackwell M."/>
            <person name="Grigoriev I.V."/>
            <person name="Jeffries T.W."/>
        </authorList>
    </citation>
    <scope>NUCLEOTIDE SEQUENCE [LARGE SCALE GENOMIC DNA]</scope>
    <source>
        <strain evidence="4">NRRL Y-2460</strain>
    </source>
</reference>
<dbReference type="Proteomes" id="UP000094236">
    <property type="component" value="Unassembled WGS sequence"/>
</dbReference>
<dbReference type="SUPFAM" id="SSF52833">
    <property type="entry name" value="Thioredoxin-like"/>
    <property type="match status" value="1"/>
</dbReference>
<evidence type="ECO:0000313" key="3">
    <source>
        <dbReference type="EMBL" id="ODV97898.1"/>
    </source>
</evidence>
<feature type="domain" description="Phosducin" evidence="2">
    <location>
        <begin position="30"/>
        <end position="212"/>
    </location>
</feature>
<proteinExistence type="inferred from homology"/>
<dbReference type="PANTHER" id="PTHR21148">
    <property type="entry name" value="THIOREDOXIN DOMAIN-CONTAINING PROTEIN 9"/>
    <property type="match status" value="1"/>
</dbReference>
<sequence length="217" mass="25679">MESSKYIERYQENILTNREDEDENDLLQELEDELDNDGFISSYREQRIQELSNQIKTINSKDFSHIDEEHGNVKTITEEKDVIEETLRSDITIIHFYGENFKTCKILDKNLVKLSLKHLNVSFLRIDASKAPFLVVKLKIKILPCLVVYRKQVEVFRLVGFEHLTTYNGTTFKIEELEELLYRNGALDRKSIKFNNLRNKIKNDKNHYDEEDSDLDL</sequence>
<evidence type="ECO:0000256" key="1">
    <source>
        <dbReference type="ARBA" id="ARBA00009686"/>
    </source>
</evidence>
<dbReference type="EMBL" id="KV454011">
    <property type="protein sequence ID" value="ODV97898.1"/>
    <property type="molecule type" value="Genomic_DNA"/>
</dbReference>
<dbReference type="InterPro" id="IPR024253">
    <property type="entry name" value="Phosducin_thioredoxin-like_dom"/>
</dbReference>